<feature type="transmembrane region" description="Helical" evidence="8">
    <location>
        <begin position="339"/>
        <end position="358"/>
    </location>
</feature>
<comment type="subcellular location">
    <subcellularLocation>
        <location evidence="1">Membrane</location>
        <topology evidence="1">Multi-pass membrane protein</topology>
    </subcellularLocation>
</comment>
<dbReference type="PIRSF" id="PIRSF002744">
    <property type="entry name" value="Pur-cyt_permease"/>
    <property type="match status" value="1"/>
</dbReference>
<feature type="transmembrane region" description="Helical" evidence="8">
    <location>
        <begin position="109"/>
        <end position="134"/>
    </location>
</feature>
<sequence>MEKSGLHRFFRKLFDHGVEARGIERVPEEERDGTHTIGLLLLWWSVNSVVSTVPIGLLAQPFYGLSFKSAVACIVTFTAIGAACCGFIATLGPKTGLRTMVISRYSVGFVGATIFAIFNILTQLGFSCTAVILGGQTLTNVSNGKLPLEASIVLVGFTALILCFVGYNAVHYWERYAWIVLMVFYCCIWALAAKQGFDFTAQEALQPTGLAYAGGFLSFGGIVFSSSAGWAPICADFCCRLPHRISGVKVFFLTWFGLMVPLVFLETMSAALMTVPAYANAFGADGDVGAVLSQVFEPWGGGGKFILVILAFSIICNCTPNTYSAALSAQTLFPWFEKIPRALWCVVMFVIYTVAAVAGREHFSTLLSNFLSILGYWIAFFIVVVAEEHYIFRSWIIDEGYDLDVYDSITELPVGIAGIFACCCGAGLAAVSMAQVWYIGPLGKVFGEYGGDLGFEMSAAATAIVYPPLRYLEYRIFDR</sequence>
<feature type="transmembrane region" description="Helical" evidence="8">
    <location>
        <begin position="37"/>
        <end position="58"/>
    </location>
</feature>
<name>A0A1Y1UHK4_9TREE</name>
<keyword evidence="6 7" id="KW-0472">Membrane</keyword>
<dbReference type="GO" id="GO:0000329">
    <property type="term" value="C:fungal-type vacuole membrane"/>
    <property type="evidence" value="ECO:0007669"/>
    <property type="project" value="TreeGrafter"/>
</dbReference>
<evidence type="ECO:0000256" key="6">
    <source>
        <dbReference type="ARBA" id="ARBA00023136"/>
    </source>
</evidence>
<organism evidence="9 10">
    <name type="scientific">Kockovaella imperatae</name>
    <dbReference type="NCBI Taxonomy" id="4999"/>
    <lineage>
        <taxon>Eukaryota</taxon>
        <taxon>Fungi</taxon>
        <taxon>Dikarya</taxon>
        <taxon>Basidiomycota</taxon>
        <taxon>Agaricomycotina</taxon>
        <taxon>Tremellomycetes</taxon>
        <taxon>Tremellales</taxon>
        <taxon>Cuniculitremaceae</taxon>
        <taxon>Kockovaella</taxon>
    </lineage>
</organism>
<feature type="transmembrane region" description="Helical" evidence="8">
    <location>
        <begin position="70"/>
        <end position="89"/>
    </location>
</feature>
<feature type="transmembrane region" description="Helical" evidence="8">
    <location>
        <begin position="412"/>
        <end position="434"/>
    </location>
</feature>
<dbReference type="GO" id="GO:0005886">
    <property type="term" value="C:plasma membrane"/>
    <property type="evidence" value="ECO:0007669"/>
    <property type="project" value="TreeGrafter"/>
</dbReference>
<proteinExistence type="inferred from homology"/>
<gene>
    <name evidence="9" type="ORF">BD324DRAFT_622298</name>
</gene>
<feature type="transmembrane region" description="Helical" evidence="8">
    <location>
        <begin position="245"/>
        <end position="265"/>
    </location>
</feature>
<keyword evidence="5 8" id="KW-1133">Transmembrane helix</keyword>
<feature type="transmembrane region" description="Helical" evidence="8">
    <location>
        <begin position="305"/>
        <end position="327"/>
    </location>
</feature>
<feature type="transmembrane region" description="Helical" evidence="8">
    <location>
        <begin position="146"/>
        <end position="170"/>
    </location>
</feature>
<dbReference type="Proteomes" id="UP000193218">
    <property type="component" value="Unassembled WGS sequence"/>
</dbReference>
<accession>A0A1Y1UHK4</accession>
<dbReference type="STRING" id="4999.A0A1Y1UHK4"/>
<dbReference type="RefSeq" id="XP_021871527.1">
    <property type="nucleotide sequence ID" value="XM_022015459.1"/>
</dbReference>
<evidence type="ECO:0000256" key="1">
    <source>
        <dbReference type="ARBA" id="ARBA00004141"/>
    </source>
</evidence>
<evidence type="ECO:0000256" key="8">
    <source>
        <dbReference type="SAM" id="Phobius"/>
    </source>
</evidence>
<dbReference type="InterPro" id="IPR001248">
    <property type="entry name" value="Pur-cyt_permease"/>
</dbReference>
<comment type="similarity">
    <text evidence="2 7">Belongs to the purine-cytosine permease (2.A.39) family.</text>
</comment>
<keyword evidence="10" id="KW-1185">Reference proteome</keyword>
<evidence type="ECO:0000256" key="2">
    <source>
        <dbReference type="ARBA" id="ARBA00008974"/>
    </source>
</evidence>
<dbReference type="Pfam" id="PF02133">
    <property type="entry name" value="Transp_cyt_pur"/>
    <property type="match status" value="1"/>
</dbReference>
<dbReference type="PANTHER" id="PTHR31806">
    <property type="entry name" value="PURINE-CYTOSINE PERMEASE FCY2-RELATED"/>
    <property type="match status" value="1"/>
</dbReference>
<dbReference type="AlphaFoldDB" id="A0A1Y1UHK4"/>
<evidence type="ECO:0000256" key="7">
    <source>
        <dbReference type="PIRNR" id="PIRNR002744"/>
    </source>
</evidence>
<evidence type="ECO:0000256" key="4">
    <source>
        <dbReference type="ARBA" id="ARBA00022692"/>
    </source>
</evidence>
<keyword evidence="4 8" id="KW-0812">Transmembrane</keyword>
<dbReference type="GeneID" id="33557268"/>
<reference evidence="9 10" key="1">
    <citation type="submission" date="2017-03" db="EMBL/GenBank/DDBJ databases">
        <title>Widespread Adenine N6-methylation of Active Genes in Fungi.</title>
        <authorList>
            <consortium name="DOE Joint Genome Institute"/>
            <person name="Mondo S.J."/>
            <person name="Dannebaum R.O."/>
            <person name="Kuo R.C."/>
            <person name="Louie K.B."/>
            <person name="Bewick A.J."/>
            <person name="Labutti K."/>
            <person name="Haridas S."/>
            <person name="Kuo A."/>
            <person name="Salamov A."/>
            <person name="Ahrendt S.R."/>
            <person name="Lau R."/>
            <person name="Bowen B.P."/>
            <person name="Lipzen A."/>
            <person name="Sullivan W."/>
            <person name="Andreopoulos W.B."/>
            <person name="Clum A."/>
            <person name="Lindquist E."/>
            <person name="Daum C."/>
            <person name="Northen T.R."/>
            <person name="Ramamoorthy G."/>
            <person name="Schmitz R.J."/>
            <person name="Gryganskyi A."/>
            <person name="Culley D."/>
            <person name="Magnuson J."/>
            <person name="James T.Y."/>
            <person name="O'Malley M.A."/>
            <person name="Stajich J.E."/>
            <person name="Spatafora J.W."/>
            <person name="Visel A."/>
            <person name="Grigoriev I.V."/>
        </authorList>
    </citation>
    <scope>NUCLEOTIDE SEQUENCE [LARGE SCALE GENOMIC DNA]</scope>
    <source>
        <strain evidence="9 10">NRRL Y-17943</strain>
    </source>
</reference>
<dbReference type="InterPro" id="IPR026030">
    <property type="entry name" value="Pur-cyt_permease_Fcy2/21/22"/>
</dbReference>
<dbReference type="GO" id="GO:0022857">
    <property type="term" value="F:transmembrane transporter activity"/>
    <property type="evidence" value="ECO:0007669"/>
    <property type="project" value="InterPro"/>
</dbReference>
<dbReference type="Gene3D" id="1.10.4160.10">
    <property type="entry name" value="Hydantoin permease"/>
    <property type="match status" value="1"/>
</dbReference>
<evidence type="ECO:0000313" key="10">
    <source>
        <dbReference type="Proteomes" id="UP000193218"/>
    </source>
</evidence>
<feature type="transmembrane region" description="Helical" evidence="8">
    <location>
        <begin position="370"/>
        <end position="392"/>
    </location>
</feature>
<evidence type="ECO:0000256" key="3">
    <source>
        <dbReference type="ARBA" id="ARBA00022448"/>
    </source>
</evidence>
<evidence type="ECO:0000256" key="5">
    <source>
        <dbReference type="ARBA" id="ARBA00022989"/>
    </source>
</evidence>
<protein>
    <submittedName>
        <fullName evidence="9">Cytosine-purine permease</fullName>
    </submittedName>
</protein>
<keyword evidence="3 7" id="KW-0813">Transport</keyword>
<dbReference type="EMBL" id="NBSH01000005">
    <property type="protein sequence ID" value="ORX37540.1"/>
    <property type="molecule type" value="Genomic_DNA"/>
</dbReference>
<dbReference type="InParanoid" id="A0A1Y1UHK4"/>
<evidence type="ECO:0000313" key="9">
    <source>
        <dbReference type="EMBL" id="ORX37540.1"/>
    </source>
</evidence>
<feature type="transmembrane region" description="Helical" evidence="8">
    <location>
        <begin position="209"/>
        <end position="233"/>
    </location>
</feature>
<dbReference type="PANTHER" id="PTHR31806:SF17">
    <property type="entry name" value="VITAMIN B6 TRANSPORTER TPN1"/>
    <property type="match status" value="1"/>
</dbReference>
<comment type="caution">
    <text evidence="9">The sequence shown here is derived from an EMBL/GenBank/DDBJ whole genome shotgun (WGS) entry which is preliminary data.</text>
</comment>
<dbReference type="OrthoDB" id="2116389at2759"/>
<feature type="transmembrane region" description="Helical" evidence="8">
    <location>
        <begin position="176"/>
        <end position="197"/>
    </location>
</feature>